<dbReference type="PANTHER" id="PTHR43278:SF2">
    <property type="entry name" value="IRON-SULFUR FLAVOPROTEIN"/>
    <property type="match status" value="1"/>
</dbReference>
<dbReference type="InterPro" id="IPR051796">
    <property type="entry name" value="ISF_SsuE-like"/>
</dbReference>
<keyword evidence="2" id="KW-0288">FMN</keyword>
<gene>
    <name evidence="4" type="ORF">KQI20_09100</name>
</gene>
<dbReference type="PANTHER" id="PTHR43278">
    <property type="entry name" value="NAD(P)H-DEPENDENT FMN-CONTAINING OXIDOREDUCTASE YWQN-RELATED"/>
    <property type="match status" value="1"/>
</dbReference>
<evidence type="ECO:0000256" key="1">
    <source>
        <dbReference type="ARBA" id="ARBA00022630"/>
    </source>
</evidence>
<dbReference type="Pfam" id="PF03358">
    <property type="entry name" value="FMN_red"/>
    <property type="match status" value="1"/>
</dbReference>
<feature type="domain" description="NADPH-dependent FMN reductase-like" evidence="3">
    <location>
        <begin position="1"/>
        <end position="119"/>
    </location>
</feature>
<protein>
    <submittedName>
        <fullName evidence="4">Flavodoxin family protein</fullName>
    </submittedName>
</protein>
<keyword evidence="1" id="KW-0285">Flavoprotein</keyword>
<evidence type="ECO:0000313" key="4">
    <source>
        <dbReference type="EMBL" id="MBU5336594.1"/>
    </source>
</evidence>
<evidence type="ECO:0000259" key="3">
    <source>
        <dbReference type="Pfam" id="PF03358"/>
    </source>
</evidence>
<dbReference type="RefSeq" id="WP_216569958.1">
    <property type="nucleotide sequence ID" value="NZ_JAHLOQ010000023.1"/>
</dbReference>
<comment type="caution">
    <text evidence="4">The sequence shown here is derived from an EMBL/GenBank/DDBJ whole genome shotgun (WGS) entry which is preliminary data.</text>
</comment>
<name>A0ABS6DXP9_9FIRM</name>
<organism evidence="4 5">
    <name type="scientific">Intestinibacter bartlettii</name>
    <dbReference type="NCBI Taxonomy" id="261299"/>
    <lineage>
        <taxon>Bacteria</taxon>
        <taxon>Bacillati</taxon>
        <taxon>Bacillota</taxon>
        <taxon>Clostridia</taxon>
        <taxon>Peptostreptococcales</taxon>
        <taxon>Peptostreptococcaceae</taxon>
        <taxon>Intestinibacter</taxon>
    </lineage>
</organism>
<keyword evidence="5" id="KW-1185">Reference proteome</keyword>
<dbReference type="EMBL" id="JAHLOQ010000023">
    <property type="protein sequence ID" value="MBU5336594.1"/>
    <property type="molecule type" value="Genomic_DNA"/>
</dbReference>
<evidence type="ECO:0000256" key="2">
    <source>
        <dbReference type="ARBA" id="ARBA00022643"/>
    </source>
</evidence>
<dbReference type="Proteomes" id="UP001196301">
    <property type="component" value="Unassembled WGS sequence"/>
</dbReference>
<reference evidence="4 5" key="1">
    <citation type="submission" date="2021-06" db="EMBL/GenBank/DDBJ databases">
        <authorList>
            <person name="Sun Q."/>
            <person name="Li D."/>
        </authorList>
    </citation>
    <scope>NUCLEOTIDE SEQUENCE [LARGE SCALE GENOMIC DNA]</scope>
    <source>
        <strain evidence="4 5">N19</strain>
    </source>
</reference>
<evidence type="ECO:0000313" key="5">
    <source>
        <dbReference type="Proteomes" id="UP001196301"/>
    </source>
</evidence>
<sequence>MKIIAINGSPRKNNNTAIVLKNALEGAAAQGAETEIINLYDLNFKGCVSCFACKRKGGKSYGKCAYRDDLSEVLEKILNADALVLGSPIYFESVTGEMRSFLERLMFPVLTYTEGYKGLLDKKIPVGFIYTMNVPEEYMKEANYLQALRFAEVDLERLFGSCESLAVNDTLQFNDYSKYVVEVFDEEAKKKVREEQFPIDCKKAFDLGARLIERV</sequence>
<accession>A0ABS6DXP9</accession>
<proteinExistence type="predicted"/>
<dbReference type="InterPro" id="IPR005025">
    <property type="entry name" value="FMN_Rdtase-like_dom"/>
</dbReference>